<proteinExistence type="predicted"/>
<feature type="domain" description="DUF4859" evidence="3">
    <location>
        <begin position="640"/>
        <end position="722"/>
    </location>
</feature>
<dbReference type="GO" id="GO:0008237">
    <property type="term" value="F:metallopeptidase activity"/>
    <property type="evidence" value="ECO:0007669"/>
    <property type="project" value="UniProtKB-KW"/>
</dbReference>
<dbReference type="InterPro" id="IPR032339">
    <property type="entry name" value="DUF4859"/>
</dbReference>
<dbReference type="InterPro" id="IPR008757">
    <property type="entry name" value="Peptidase_M6-like_domain"/>
</dbReference>
<comment type="caution">
    <text evidence="4">The sequence shown here is derived from an EMBL/GenBank/DDBJ whole genome shotgun (WGS) entry which is preliminary data.</text>
</comment>
<keyword evidence="2" id="KW-0732">Signal</keyword>
<dbReference type="PANTHER" id="PTHR41775:SF1">
    <property type="entry name" value="PEPTIDASE M6-LIKE DOMAIN-CONTAINING PROTEIN"/>
    <property type="match status" value="1"/>
</dbReference>
<protein>
    <submittedName>
        <fullName evidence="4">M6 family metalloprotease-like protein/predicted secreted protein (Por secretion system target)</fullName>
    </submittedName>
</protein>
<dbReference type="GO" id="GO:0006508">
    <property type="term" value="P:proteolysis"/>
    <property type="evidence" value="ECO:0007669"/>
    <property type="project" value="UniProtKB-KW"/>
</dbReference>
<sequence length="829" mass="90670">MKWNLKKYFLLANASLFSAGLWAFPANPTPYSIDNAGDSLTLRNGGDEHYRYTQTVDGYLVISDSDGVYYYVDEEGEASSVKAKNADLRDTFDKSFLQKLDKFKVRKSHQKKNPNKLERPDQNREEKKSDWVPSAENTIPLLRLPSANSHATGTNRFPVLLVASPSASNADSAKYWNQLNQVGYTENNHLGSVKDYFRDQSNGIFVPTFDIYLVSVSDSLSSYTNSVHTLIEEAIATLKVNYPNFDPSLYDSDGDGDIDATVVLYAGTESAANNLGGYQYELQWDGGKISAGSSKNFNSYFIISQMSSATQLLPIATFVHEFSHTMGLKDHYCVAASDCYDDFSNNAYQAPGAHAWDVMSTGMYNNGGGKPVGYSAFEKEFMGWMSYTTLSSSSGVTVLESLNSSNQAYKVPVSGKADEWYVIENRQQSGWDASLPNHGLLIWHIDYDQTAWNQDVLNDVVSHQRIDVVEAGNLKVTGYHDGFDFTHLVDDVFPGSQNVNSFTAMNSWAGVNLGVNLYNILEEDEKVCFATQDGISVETCVVESSSSSVELSSSSEMDVSSSSVELSSSSEMDVSSSSVELSSSSEMDVSSSSVELLTESFTYAVTLQKDSLYTSVSVDVNEALESLGVVGSASSLFASGDLLYYAVESDGSLNPTSTASASGHWFDASGNVCNWDSEGSVARVFSELDLSEGVAKIAQFPFKTEIGESYTIRQALVYGQKRVDLEFKITIVSDSSDAPSENSSAIALLNPQNAVSSLQVHGNLLQANTSLVGKKDLTVYDLSGKILYRDSFYGFSKTLELENISVKGVFLVRLSQNGRILSLKRMAVH</sequence>
<dbReference type="PANTHER" id="PTHR41775">
    <property type="entry name" value="SECRETED PROTEIN-RELATED"/>
    <property type="match status" value="1"/>
</dbReference>
<feature type="chain" id="PRO_5014825225" evidence="2">
    <location>
        <begin position="24"/>
        <end position="829"/>
    </location>
</feature>
<evidence type="ECO:0000313" key="5">
    <source>
        <dbReference type="Proteomes" id="UP000231134"/>
    </source>
</evidence>
<dbReference type="AlphaFoldDB" id="A0A2M9A8Z3"/>
<reference evidence="4 5" key="1">
    <citation type="submission" date="2017-11" db="EMBL/GenBank/DDBJ databases">
        <title>Animal gut microbial communities from fecal samples from Wisconsin, USA.</title>
        <authorList>
            <person name="Neumann A."/>
        </authorList>
    </citation>
    <scope>NUCLEOTIDE SEQUENCE [LARGE SCALE GENOMIC DNA]</scope>
    <source>
        <strain evidence="4 5">UWS3</strain>
    </source>
</reference>
<feature type="compositionally biased region" description="Basic and acidic residues" evidence="1">
    <location>
        <begin position="115"/>
        <end position="130"/>
    </location>
</feature>
<feature type="signal peptide" evidence="2">
    <location>
        <begin position="1"/>
        <end position="23"/>
    </location>
</feature>
<gene>
    <name evidence="4" type="ORF">BGX16_2198</name>
</gene>
<evidence type="ECO:0000259" key="3">
    <source>
        <dbReference type="Pfam" id="PF16151"/>
    </source>
</evidence>
<dbReference type="OrthoDB" id="9813478at2"/>
<feature type="region of interest" description="Disordered" evidence="1">
    <location>
        <begin position="106"/>
        <end position="132"/>
    </location>
</feature>
<name>A0A2M9A8Z3_9BACT</name>
<evidence type="ECO:0000256" key="2">
    <source>
        <dbReference type="SAM" id="SignalP"/>
    </source>
</evidence>
<keyword evidence="4" id="KW-0645">Protease</keyword>
<keyword evidence="4" id="KW-0378">Hydrolase</keyword>
<dbReference type="EMBL" id="PGEX01000001">
    <property type="protein sequence ID" value="PJJ42180.1"/>
    <property type="molecule type" value="Genomic_DNA"/>
</dbReference>
<organism evidence="4 5">
    <name type="scientific">Hallerella succinigenes</name>
    <dbReference type="NCBI Taxonomy" id="1896222"/>
    <lineage>
        <taxon>Bacteria</taxon>
        <taxon>Pseudomonadati</taxon>
        <taxon>Fibrobacterota</taxon>
        <taxon>Fibrobacteria</taxon>
        <taxon>Fibrobacterales</taxon>
        <taxon>Fibrobacteraceae</taxon>
        <taxon>Hallerella</taxon>
    </lineage>
</organism>
<dbReference type="SUPFAM" id="SSF55486">
    <property type="entry name" value="Metalloproteases ('zincins'), catalytic domain"/>
    <property type="match status" value="1"/>
</dbReference>
<keyword evidence="5" id="KW-1185">Reference proteome</keyword>
<dbReference type="Proteomes" id="UP000231134">
    <property type="component" value="Unassembled WGS sequence"/>
</dbReference>
<accession>A0A2M9A8Z3</accession>
<evidence type="ECO:0000313" key="4">
    <source>
        <dbReference type="EMBL" id="PJJ42180.1"/>
    </source>
</evidence>
<dbReference type="Pfam" id="PF16151">
    <property type="entry name" value="DUF4859"/>
    <property type="match status" value="1"/>
</dbReference>
<evidence type="ECO:0000256" key="1">
    <source>
        <dbReference type="SAM" id="MobiDB-lite"/>
    </source>
</evidence>
<keyword evidence="4" id="KW-0482">Metalloprotease</keyword>
<dbReference type="RefSeq" id="WP_100426062.1">
    <property type="nucleotide sequence ID" value="NZ_PGEX01000001.1"/>
</dbReference>
<dbReference type="NCBIfam" id="TIGR03296">
    <property type="entry name" value="M6dom_TIGR03296"/>
    <property type="match status" value="1"/>
</dbReference>